<evidence type="ECO:0000313" key="2">
    <source>
        <dbReference type="Proteomes" id="UP001326567"/>
    </source>
</evidence>
<keyword evidence="2" id="KW-1185">Reference proteome</keyword>
<evidence type="ECO:0000313" key="1">
    <source>
        <dbReference type="EMBL" id="WPZ23607.1"/>
    </source>
</evidence>
<keyword evidence="1" id="KW-0614">Plasmid</keyword>
<dbReference type="RefSeq" id="WP_322329971.1">
    <property type="nucleotide sequence ID" value="NZ_CP139727.1"/>
</dbReference>
<dbReference type="SUPFAM" id="SSF56524">
    <property type="entry name" value="Oxidoreductase molybdopterin-binding domain"/>
    <property type="match status" value="1"/>
</dbReference>
<proteinExistence type="predicted"/>
<gene>
    <name evidence="1" type="ORF">T7987_17205</name>
</gene>
<dbReference type="InterPro" id="IPR036374">
    <property type="entry name" value="OxRdtase_Mopterin-bd_sf"/>
</dbReference>
<accession>A0ABZ0V6H2</accession>
<evidence type="ECO:0008006" key="3">
    <source>
        <dbReference type="Google" id="ProtNLM"/>
    </source>
</evidence>
<organism evidence="1 2">
    <name type="scientific">Sulfitobacter faviae</name>
    <dbReference type="NCBI Taxonomy" id="1775881"/>
    <lineage>
        <taxon>Bacteria</taxon>
        <taxon>Pseudomonadati</taxon>
        <taxon>Pseudomonadota</taxon>
        <taxon>Alphaproteobacteria</taxon>
        <taxon>Rhodobacterales</taxon>
        <taxon>Roseobacteraceae</taxon>
        <taxon>Sulfitobacter</taxon>
    </lineage>
</organism>
<dbReference type="EMBL" id="CP139727">
    <property type="protein sequence ID" value="WPZ23607.1"/>
    <property type="molecule type" value="Genomic_DNA"/>
</dbReference>
<protein>
    <recommendedName>
        <fullName evidence="3">Oxidoreductase molybdopterin-binding domain-containing protein</fullName>
    </recommendedName>
</protein>
<dbReference type="Gene3D" id="3.90.420.10">
    <property type="entry name" value="Oxidoreductase, molybdopterin-binding domain"/>
    <property type="match status" value="1"/>
</dbReference>
<geneLocation type="plasmid" evidence="1 2">
    <name>unnamed02</name>
</geneLocation>
<name>A0ABZ0V6H2_9RHOB</name>
<reference evidence="1 2" key="1">
    <citation type="submission" date="2023-11" db="EMBL/GenBank/DDBJ databases">
        <title>From the Deep-Sea to the Surface: Bacterial Genomes Isolated from the Moytirra Hydrothermal Vent Plume.</title>
        <authorList>
            <person name="Major S.R."/>
        </authorList>
    </citation>
    <scope>NUCLEOTIDE SEQUENCE [LARGE SCALE GENOMIC DNA]</scope>
    <source>
        <strain evidence="1 2">OXR-9</strain>
        <plasmid evidence="1 2">unnamed02</plasmid>
    </source>
</reference>
<sequence>MMRIQEIWSAALGVFLLALPSFVFAQDILTVKTPKQSTDFTLEELQALPQAVVVTANDYVEPPAAFQGPLLRALLEISEIDRDAELKMIALNDFASTVPAADAFDYDVILAVLRDGETMPVREKGPIWVIYPMDDNPELRGEIYNDRLVWQLREIVVE</sequence>
<dbReference type="Proteomes" id="UP001326567">
    <property type="component" value="Plasmid unnamed02"/>
</dbReference>